<sequence>MKVFDAHIHFDKYTERDQNQIIKTLAEEKVEGMITVSMNLLSSKENLRLADHHPNIYPAFGYHPEQPLPTDNEVGELLNWIESNKEKMVAVGEVGLPYYLRNKAKGSRFPYRGYVEVLEQFIVLAKKLDKPIILHAIYDDASAVCDLLEKHNLRKAHFHWFKGDKKQWREWWRTSILYHSLQISYTKSKPERLQNFIHYI</sequence>
<feature type="binding site" evidence="4">
    <location>
        <position position="93"/>
    </location>
    <ligand>
        <name>a divalent metal cation</name>
        <dbReference type="ChEBI" id="CHEBI:60240"/>
        <label>1</label>
    </ligand>
</feature>
<evidence type="ECO:0000256" key="4">
    <source>
        <dbReference type="PIRSR" id="PIRSR005902-1"/>
    </source>
</evidence>
<evidence type="ECO:0000313" key="5">
    <source>
        <dbReference type="EMBL" id="GAE46994.1"/>
    </source>
</evidence>
<feature type="binding site" evidence="4">
    <location>
        <position position="159"/>
    </location>
    <ligand>
        <name>a divalent metal cation</name>
        <dbReference type="ChEBI" id="CHEBI:60240"/>
        <label>2</label>
    </ligand>
</feature>
<keyword evidence="2 4" id="KW-0479">Metal-binding</keyword>
<dbReference type="GO" id="GO:0016788">
    <property type="term" value="F:hydrolase activity, acting on ester bonds"/>
    <property type="evidence" value="ECO:0007669"/>
    <property type="project" value="InterPro"/>
</dbReference>
<protein>
    <submittedName>
        <fullName evidence="5">Deoxyribonuclease</fullName>
    </submittedName>
</protein>
<dbReference type="eggNOG" id="COG0084">
    <property type="taxonomic scope" value="Bacteria"/>
</dbReference>
<feature type="binding site" evidence="4">
    <location>
        <position position="9"/>
    </location>
    <ligand>
        <name>a divalent metal cation</name>
        <dbReference type="ChEBI" id="CHEBI:60240"/>
        <label>1</label>
    </ligand>
</feature>
<comment type="similarity">
    <text evidence="1">Belongs to the metallo-dependent hydrolases superfamily. TatD-type hydrolase family.</text>
</comment>
<dbReference type="InterPro" id="IPR001130">
    <property type="entry name" value="TatD-like"/>
</dbReference>
<dbReference type="InterPro" id="IPR032466">
    <property type="entry name" value="Metal_Hydrolase"/>
</dbReference>
<feature type="binding site" evidence="4">
    <location>
        <position position="135"/>
    </location>
    <ligand>
        <name>a divalent metal cation</name>
        <dbReference type="ChEBI" id="CHEBI:60240"/>
        <label>2</label>
    </ligand>
</feature>
<name>W4RTN4_9BACI</name>
<dbReference type="Proteomes" id="UP000018949">
    <property type="component" value="Unassembled WGS sequence"/>
</dbReference>
<dbReference type="Pfam" id="PF01026">
    <property type="entry name" value="TatD_DNase"/>
    <property type="match status" value="1"/>
</dbReference>
<reference evidence="5 6" key="1">
    <citation type="submission" date="2013-12" db="EMBL/GenBank/DDBJ databases">
        <title>NBRP : Genome information of microbial organism related human and environment.</title>
        <authorList>
            <person name="Hattori M."/>
            <person name="Oshima K."/>
            <person name="Inaba H."/>
            <person name="Suda W."/>
            <person name="Sakamoto M."/>
            <person name="Iino T."/>
            <person name="Kitahara M."/>
            <person name="Oshida Y."/>
            <person name="Iida T."/>
            <person name="Kudo T."/>
            <person name="Itoh T."/>
            <person name="Ahmed I."/>
            <person name="Ohkuma M."/>
        </authorList>
    </citation>
    <scope>NUCLEOTIDE SEQUENCE [LARGE SCALE GENOMIC DNA]</scope>
    <source>
        <strain evidence="5 6">JCM 21738</strain>
    </source>
</reference>
<organism evidence="5 6">
    <name type="scientific">Mesobacillus boroniphilus JCM 21738</name>
    <dbReference type="NCBI Taxonomy" id="1294265"/>
    <lineage>
        <taxon>Bacteria</taxon>
        <taxon>Bacillati</taxon>
        <taxon>Bacillota</taxon>
        <taxon>Bacilli</taxon>
        <taxon>Bacillales</taxon>
        <taxon>Bacillaceae</taxon>
        <taxon>Mesobacillus</taxon>
    </lineage>
</organism>
<evidence type="ECO:0000256" key="1">
    <source>
        <dbReference type="ARBA" id="ARBA00009275"/>
    </source>
</evidence>
<dbReference type="AlphaFoldDB" id="W4RTN4"/>
<dbReference type="PANTHER" id="PTHR46317:SF1">
    <property type="entry name" value="HYDROLASE, TATD FAMILY"/>
    <property type="match status" value="1"/>
</dbReference>
<evidence type="ECO:0000256" key="3">
    <source>
        <dbReference type="ARBA" id="ARBA00022801"/>
    </source>
</evidence>
<dbReference type="Gene3D" id="3.20.20.140">
    <property type="entry name" value="Metal-dependent hydrolases"/>
    <property type="match status" value="1"/>
</dbReference>
<dbReference type="EMBL" id="BAUW01000060">
    <property type="protein sequence ID" value="GAE46994.1"/>
    <property type="molecule type" value="Genomic_DNA"/>
</dbReference>
<dbReference type="GO" id="GO:0046872">
    <property type="term" value="F:metal ion binding"/>
    <property type="evidence" value="ECO:0007669"/>
    <property type="project" value="UniProtKB-KW"/>
</dbReference>
<gene>
    <name evidence="5" type="ORF">JCM21738_3932</name>
</gene>
<evidence type="ECO:0000313" key="6">
    <source>
        <dbReference type="Proteomes" id="UP000018949"/>
    </source>
</evidence>
<dbReference type="PANTHER" id="PTHR46317">
    <property type="entry name" value="HYDROLASE OF PHP SUPERFAMILY-RELATED PROTEIN"/>
    <property type="match status" value="1"/>
</dbReference>
<dbReference type="SUPFAM" id="SSF51556">
    <property type="entry name" value="Metallo-dependent hydrolases"/>
    <property type="match status" value="1"/>
</dbReference>
<proteinExistence type="inferred from homology"/>
<comment type="caution">
    <text evidence="5">The sequence shown here is derived from an EMBL/GenBank/DDBJ whole genome shotgun (WGS) entry which is preliminary data.</text>
</comment>
<keyword evidence="6" id="KW-1185">Reference proteome</keyword>
<dbReference type="PIRSF" id="PIRSF005902">
    <property type="entry name" value="DNase_TatD"/>
    <property type="match status" value="1"/>
</dbReference>
<feature type="binding site" evidence="4">
    <location>
        <position position="7"/>
    </location>
    <ligand>
        <name>a divalent metal cation</name>
        <dbReference type="ChEBI" id="CHEBI:60240"/>
        <label>1</label>
    </ligand>
</feature>
<accession>W4RTN4</accession>
<evidence type="ECO:0000256" key="2">
    <source>
        <dbReference type="ARBA" id="ARBA00022723"/>
    </source>
</evidence>
<keyword evidence="3" id="KW-0378">Hydrolase</keyword>